<accession>A0A074ZE60</accession>
<gene>
    <name evidence="2" type="ORF">T265_10202</name>
</gene>
<protein>
    <submittedName>
        <fullName evidence="2">Uncharacterized protein</fullName>
    </submittedName>
</protein>
<proteinExistence type="predicted"/>
<dbReference type="AlphaFoldDB" id="A0A074ZE60"/>
<evidence type="ECO:0000313" key="3">
    <source>
        <dbReference type="Proteomes" id="UP000054324"/>
    </source>
</evidence>
<sequence>MNPRANRCKCNRLGILATQHRVANTSLENIAQDSSLARLICGPHVPDHSSGKVRKFINIKMQITVDKNLSIWDRDEDDKQEYEDPLKPIDTDR</sequence>
<reference evidence="2 3" key="1">
    <citation type="submission" date="2013-11" db="EMBL/GenBank/DDBJ databases">
        <title>Opisthorchis viverrini - life in the bile duct.</title>
        <authorList>
            <person name="Young N.D."/>
            <person name="Nagarajan N."/>
            <person name="Lin S.J."/>
            <person name="Korhonen P.K."/>
            <person name="Jex A.R."/>
            <person name="Hall R.S."/>
            <person name="Safavi-Hemami H."/>
            <person name="Kaewkong W."/>
            <person name="Bertrand D."/>
            <person name="Gao S."/>
            <person name="Seet Q."/>
            <person name="Wongkham S."/>
            <person name="Teh B.T."/>
            <person name="Wongkham C."/>
            <person name="Intapan P.M."/>
            <person name="Maleewong W."/>
            <person name="Yang X."/>
            <person name="Hu M."/>
            <person name="Wang Z."/>
            <person name="Hofmann A."/>
            <person name="Sternberg P.W."/>
            <person name="Tan P."/>
            <person name="Wang J."/>
            <person name="Gasser R.B."/>
        </authorList>
    </citation>
    <scope>NUCLEOTIDE SEQUENCE [LARGE SCALE GENOMIC DNA]</scope>
</reference>
<dbReference type="GeneID" id="20324370"/>
<organism evidence="2 3">
    <name type="scientific">Opisthorchis viverrini</name>
    <name type="common">Southeast Asian liver fluke</name>
    <dbReference type="NCBI Taxonomy" id="6198"/>
    <lineage>
        <taxon>Eukaryota</taxon>
        <taxon>Metazoa</taxon>
        <taxon>Spiralia</taxon>
        <taxon>Lophotrochozoa</taxon>
        <taxon>Platyhelminthes</taxon>
        <taxon>Trematoda</taxon>
        <taxon>Digenea</taxon>
        <taxon>Opisthorchiida</taxon>
        <taxon>Opisthorchiata</taxon>
        <taxon>Opisthorchiidae</taxon>
        <taxon>Opisthorchis</taxon>
    </lineage>
</organism>
<dbReference type="KEGG" id="ovi:T265_10202"/>
<dbReference type="Proteomes" id="UP000054324">
    <property type="component" value="Unassembled WGS sequence"/>
</dbReference>
<name>A0A074ZE60_OPIVI</name>
<keyword evidence="3" id="KW-1185">Reference proteome</keyword>
<feature type="region of interest" description="Disordered" evidence="1">
    <location>
        <begin position="74"/>
        <end position="93"/>
    </location>
</feature>
<evidence type="ECO:0000313" key="2">
    <source>
        <dbReference type="EMBL" id="KER21490.1"/>
    </source>
</evidence>
<dbReference type="CTD" id="20324370"/>
<dbReference type="RefSeq" id="XP_009174769.1">
    <property type="nucleotide sequence ID" value="XM_009176505.1"/>
</dbReference>
<evidence type="ECO:0000256" key="1">
    <source>
        <dbReference type="SAM" id="MobiDB-lite"/>
    </source>
</evidence>
<dbReference type="EMBL" id="KL596963">
    <property type="protein sequence ID" value="KER21490.1"/>
    <property type="molecule type" value="Genomic_DNA"/>
</dbReference>
<feature type="compositionally biased region" description="Basic and acidic residues" evidence="1">
    <location>
        <begin position="82"/>
        <end position="93"/>
    </location>
</feature>